<dbReference type="NCBIfam" id="TIGR03620">
    <property type="entry name" value="F420_MSMEG_4141"/>
    <property type="match status" value="1"/>
</dbReference>
<name>Q2J4V3_FRACC</name>
<dbReference type="InterPro" id="IPR036661">
    <property type="entry name" value="Luciferase-like_sf"/>
</dbReference>
<dbReference type="EMBL" id="CP000249">
    <property type="protein sequence ID" value="ABD13689.1"/>
    <property type="molecule type" value="Genomic_DNA"/>
</dbReference>
<dbReference type="InterPro" id="IPR019922">
    <property type="entry name" value="Lucif-like_OxRdatse_MSMEG_4141"/>
</dbReference>
<dbReference type="RefSeq" id="WP_011438697.1">
    <property type="nucleotide sequence ID" value="NC_007777.1"/>
</dbReference>
<dbReference type="OrthoDB" id="4760590at2"/>
<dbReference type="PANTHER" id="PTHR43244:SF1">
    <property type="entry name" value="5,10-METHYLENETETRAHYDROMETHANOPTERIN REDUCTASE"/>
    <property type="match status" value="1"/>
</dbReference>
<dbReference type="STRING" id="106370.Francci3_4343"/>
<dbReference type="KEGG" id="fra:Francci3_4343"/>
<keyword evidence="1" id="KW-0560">Oxidoreductase</keyword>
<keyword evidence="4" id="KW-1185">Reference proteome</keyword>
<proteinExistence type="predicted"/>
<dbReference type="PANTHER" id="PTHR43244">
    <property type="match status" value="1"/>
</dbReference>
<evidence type="ECO:0000313" key="3">
    <source>
        <dbReference type="EMBL" id="ABD13689.1"/>
    </source>
</evidence>
<dbReference type="InterPro" id="IPR011251">
    <property type="entry name" value="Luciferase-like_dom"/>
</dbReference>
<dbReference type="SUPFAM" id="SSF51679">
    <property type="entry name" value="Bacterial luciferase-like"/>
    <property type="match status" value="1"/>
</dbReference>
<dbReference type="Gene3D" id="3.20.20.30">
    <property type="entry name" value="Luciferase-like domain"/>
    <property type="match status" value="2"/>
</dbReference>
<dbReference type="Pfam" id="PF00296">
    <property type="entry name" value="Bac_luciferase"/>
    <property type="match status" value="1"/>
</dbReference>
<dbReference type="eggNOG" id="COG2141">
    <property type="taxonomic scope" value="Bacteria"/>
</dbReference>
<accession>Q2J4V3</accession>
<evidence type="ECO:0000313" key="4">
    <source>
        <dbReference type="Proteomes" id="UP000001937"/>
    </source>
</evidence>
<evidence type="ECO:0000256" key="1">
    <source>
        <dbReference type="ARBA" id="ARBA00023002"/>
    </source>
</evidence>
<dbReference type="InterPro" id="IPR050564">
    <property type="entry name" value="F420-G6PD/mer"/>
</dbReference>
<reference evidence="3 4" key="1">
    <citation type="journal article" date="2007" name="Genome Res.">
        <title>Genome characteristics of facultatively symbiotic Frankia sp. strains reflect host range and host plant biogeography.</title>
        <authorList>
            <person name="Normand P."/>
            <person name="Lapierre P."/>
            <person name="Tisa L.S."/>
            <person name="Gogarten J.P."/>
            <person name="Alloisio N."/>
            <person name="Bagnarol E."/>
            <person name="Bassi C.A."/>
            <person name="Berry A.M."/>
            <person name="Bickhart D.M."/>
            <person name="Choisne N."/>
            <person name="Couloux A."/>
            <person name="Cournoyer B."/>
            <person name="Cruveiller S."/>
            <person name="Daubin V."/>
            <person name="Demange N."/>
            <person name="Francino M.P."/>
            <person name="Goltsman E."/>
            <person name="Huang Y."/>
            <person name="Kopp O.R."/>
            <person name="Labarre L."/>
            <person name="Lapidus A."/>
            <person name="Lavire C."/>
            <person name="Marechal J."/>
            <person name="Martinez M."/>
            <person name="Mastronunzio J.E."/>
            <person name="Mullin B.C."/>
            <person name="Niemann J."/>
            <person name="Pujic P."/>
            <person name="Rawnsley T."/>
            <person name="Rouy Z."/>
            <person name="Schenowitz C."/>
            <person name="Sellstedt A."/>
            <person name="Tavares F."/>
            <person name="Tomkins J.P."/>
            <person name="Vallenet D."/>
            <person name="Valverde C."/>
            <person name="Wall L.G."/>
            <person name="Wang Y."/>
            <person name="Medigue C."/>
            <person name="Benson D.R."/>
        </authorList>
    </citation>
    <scope>NUCLEOTIDE SEQUENCE [LARGE SCALE GENOMIC DNA]</scope>
    <source>
        <strain evidence="4">DSM 45818 / CECT 9043 / CcI3</strain>
    </source>
</reference>
<sequence>MVAEVGRIGLWATERQWPKDVPARAEIAAEVEALGVPTVWIGAASGDLELAAAILDNTDRLVVGTSILNIWTEPADVVADHYAMLAKAHPDRILLGLGAGHKELVEKRIDRRYERPVDVLVDYLDTLDELGVPRAGRALAALGPRVLGIAAQRTAGALPYLTTPEHTRRARELLGPDALLAPEQMVILDTDPAQARAVAHDTLAFYLKLPNYVNNLRRLGFTEDDLTGAGSQRLVDAVVAWGDVDSVLARVAEHHEAGADHVAIQVLTSTPTRLPREQWARLAPVIVG</sequence>
<gene>
    <name evidence="3" type="ordered locus">Francci3_4343</name>
</gene>
<organism evidence="3 4">
    <name type="scientific">Frankia casuarinae (strain DSM 45818 / CECT 9043 / HFP020203 / CcI3)</name>
    <dbReference type="NCBI Taxonomy" id="106370"/>
    <lineage>
        <taxon>Bacteria</taxon>
        <taxon>Bacillati</taxon>
        <taxon>Actinomycetota</taxon>
        <taxon>Actinomycetes</taxon>
        <taxon>Frankiales</taxon>
        <taxon>Frankiaceae</taxon>
        <taxon>Frankia</taxon>
    </lineage>
</organism>
<dbReference type="AlphaFoldDB" id="Q2J4V3"/>
<feature type="domain" description="Luciferase-like" evidence="2">
    <location>
        <begin position="23"/>
        <end position="261"/>
    </location>
</feature>
<dbReference type="GO" id="GO:0016705">
    <property type="term" value="F:oxidoreductase activity, acting on paired donors, with incorporation or reduction of molecular oxygen"/>
    <property type="evidence" value="ECO:0007669"/>
    <property type="project" value="InterPro"/>
</dbReference>
<dbReference type="PhylomeDB" id="Q2J4V3"/>
<protein>
    <recommendedName>
        <fullName evidence="2">Luciferase-like domain-containing protein</fullName>
    </recommendedName>
</protein>
<dbReference type="HOGENOM" id="CLU_079072_0_0_11"/>
<dbReference type="Proteomes" id="UP000001937">
    <property type="component" value="Chromosome"/>
</dbReference>
<evidence type="ECO:0000259" key="2">
    <source>
        <dbReference type="Pfam" id="PF00296"/>
    </source>
</evidence>